<dbReference type="AntiFam" id="ANF00013">
    <property type="entry name" value="tRNA translation"/>
</dbReference>
<reference evidence="2" key="1">
    <citation type="submission" date="2016-03" db="EMBL/GenBank/DDBJ databases">
        <authorList>
            <person name="Ploux O."/>
        </authorList>
    </citation>
    <scope>NUCLEOTIDE SEQUENCE</scope>
    <source>
        <strain evidence="2">UC10</strain>
    </source>
</reference>
<proteinExistence type="predicted"/>
<organism evidence="2">
    <name type="scientific">uncultured Stenotrophomonas sp</name>
    <dbReference type="NCBI Taxonomy" id="165438"/>
    <lineage>
        <taxon>Bacteria</taxon>
        <taxon>Pseudomonadati</taxon>
        <taxon>Pseudomonadota</taxon>
        <taxon>Gammaproteobacteria</taxon>
        <taxon>Lysobacterales</taxon>
        <taxon>Lysobacteraceae</taxon>
        <taxon>Stenotrophomonas</taxon>
        <taxon>environmental samples</taxon>
    </lineage>
</organism>
<name>A0A1Y5Q549_9GAMM</name>
<dbReference type="EMBL" id="FLTS01000001">
    <property type="protein sequence ID" value="SBV35895.1"/>
    <property type="molecule type" value="Genomic_DNA"/>
</dbReference>
<sequence length="78" mass="8768">MLCLRKHYGKFHKSVDALPRHPHNSAPDSAPVAQLDRVPGYEPGGREFESLRAHHLEHRNAVFNVRTIKLTCARSSVG</sequence>
<accession>A0A1Y5Q549</accession>
<dbReference type="AlphaFoldDB" id="A0A1Y5Q549"/>
<evidence type="ECO:0000313" key="2">
    <source>
        <dbReference type="EMBL" id="SBV35895.1"/>
    </source>
</evidence>
<feature type="region of interest" description="Disordered" evidence="1">
    <location>
        <begin position="15"/>
        <end position="34"/>
    </location>
</feature>
<evidence type="ECO:0000256" key="1">
    <source>
        <dbReference type="SAM" id="MobiDB-lite"/>
    </source>
</evidence>
<gene>
    <name evidence="2" type="ORF">STPYR_10825</name>
</gene>
<protein>
    <submittedName>
        <fullName evidence="2">Uncharacterized protein</fullName>
    </submittedName>
</protein>